<organism evidence="2 3">
    <name type="scientific">Clostridium ljungdahlii</name>
    <dbReference type="NCBI Taxonomy" id="1538"/>
    <lineage>
        <taxon>Bacteria</taxon>
        <taxon>Bacillati</taxon>
        <taxon>Bacillota</taxon>
        <taxon>Clostridia</taxon>
        <taxon>Eubacteriales</taxon>
        <taxon>Clostridiaceae</taxon>
        <taxon>Clostridium</taxon>
    </lineage>
</organism>
<dbReference type="Pfam" id="PF02915">
    <property type="entry name" value="Rubrerythrin"/>
    <property type="match status" value="1"/>
</dbReference>
<evidence type="ECO:0000259" key="1">
    <source>
        <dbReference type="Pfam" id="PF02915"/>
    </source>
</evidence>
<dbReference type="InterPro" id="IPR003251">
    <property type="entry name" value="Rr_diiron-bd_dom"/>
</dbReference>
<dbReference type="Proteomes" id="UP000077407">
    <property type="component" value="Unassembled WGS sequence"/>
</dbReference>
<evidence type="ECO:0000313" key="2">
    <source>
        <dbReference type="EMBL" id="OAA92107.1"/>
    </source>
</evidence>
<reference evidence="2 3" key="1">
    <citation type="journal article" date="2015" name="Biotechnol. Bioeng.">
        <title>Genome sequence and phenotypic characterization of Caulobacter segnis.</title>
        <authorList>
            <person name="Patel S."/>
            <person name="Fletcher B."/>
            <person name="Scott D.C."/>
            <person name="Ely B."/>
        </authorList>
    </citation>
    <scope>NUCLEOTIDE SEQUENCE [LARGE SCALE GENOMIC DNA]</scope>
    <source>
        <strain evidence="2 3">ERI-2</strain>
    </source>
</reference>
<feature type="domain" description="Rubrerythrin diiron-binding" evidence="1">
    <location>
        <begin position="138"/>
        <end position="183"/>
    </location>
</feature>
<dbReference type="InterPro" id="IPR009078">
    <property type="entry name" value="Ferritin-like_SF"/>
</dbReference>
<dbReference type="AlphaFoldDB" id="A0A166SF66"/>
<comment type="caution">
    <text evidence="2">The sequence shown here is derived from an EMBL/GenBank/DDBJ whole genome shotgun (WGS) entry which is preliminary data.</text>
</comment>
<dbReference type="PATRIC" id="fig|1538.10.peg.677"/>
<proteinExistence type="predicted"/>
<dbReference type="OrthoDB" id="1926194at2"/>
<evidence type="ECO:0000313" key="3">
    <source>
        <dbReference type="Proteomes" id="UP000077407"/>
    </source>
</evidence>
<name>A0A166SF66_9CLOT</name>
<dbReference type="RefSeq" id="WP_063553851.1">
    <property type="nucleotide sequence ID" value="NZ_LITT01000002.1"/>
</dbReference>
<dbReference type="EMBL" id="LITT01000002">
    <property type="protein sequence ID" value="OAA92107.1"/>
    <property type="molecule type" value="Genomic_DNA"/>
</dbReference>
<sequence length="187" mass="21828">MNKLICSICGMIIDDKNYFFNKEAFLIKNTSENIMFCPFCGAPVRYLVEDEHKIKTSGHNLDEGHLKIVNNAFKLEVFNGDFYKEASKLAEDSKIKDMFKALSRIEYMHASVHKKIGGFTSEPNLKKLDYSKYASNDKLLEMACKREKHAVEYYEKYANRMEDNKIRDVFNVLAYVEKIHIQLTDKK</sequence>
<accession>A0A166SF66</accession>
<dbReference type="GO" id="GO:0016491">
    <property type="term" value="F:oxidoreductase activity"/>
    <property type="evidence" value="ECO:0007669"/>
    <property type="project" value="InterPro"/>
</dbReference>
<dbReference type="Gene3D" id="1.20.1260.10">
    <property type="match status" value="1"/>
</dbReference>
<dbReference type="GO" id="GO:0046872">
    <property type="term" value="F:metal ion binding"/>
    <property type="evidence" value="ECO:0007669"/>
    <property type="project" value="InterPro"/>
</dbReference>
<dbReference type="InterPro" id="IPR012347">
    <property type="entry name" value="Ferritin-like"/>
</dbReference>
<gene>
    <name evidence="2" type="ORF">WY13_00194</name>
</gene>
<dbReference type="SUPFAM" id="SSF47240">
    <property type="entry name" value="Ferritin-like"/>
    <property type="match status" value="1"/>
</dbReference>
<protein>
    <submittedName>
        <fullName evidence="2">Rubrerythrin</fullName>
    </submittedName>
</protein>